<keyword evidence="5" id="KW-1185">Reference proteome</keyword>
<dbReference type="InterPro" id="IPR042099">
    <property type="entry name" value="ANL_N_sf"/>
</dbReference>
<dbReference type="OrthoDB" id="9803968at2"/>
<feature type="domain" description="AMP-dependent synthetase/ligase" evidence="2">
    <location>
        <begin position="26"/>
        <end position="370"/>
    </location>
</feature>
<accession>A0A4R2RTZ1</accession>
<proteinExistence type="predicted"/>
<evidence type="ECO:0000259" key="2">
    <source>
        <dbReference type="Pfam" id="PF00501"/>
    </source>
</evidence>
<evidence type="ECO:0000313" key="5">
    <source>
        <dbReference type="Proteomes" id="UP000295050"/>
    </source>
</evidence>
<dbReference type="InterPro" id="IPR045851">
    <property type="entry name" value="AMP-bd_C_sf"/>
</dbReference>
<dbReference type="Pfam" id="PF00501">
    <property type="entry name" value="AMP-binding"/>
    <property type="match status" value="1"/>
</dbReference>
<dbReference type="AlphaFoldDB" id="A0A4R2RTZ1"/>
<dbReference type="GO" id="GO:0016878">
    <property type="term" value="F:acid-thiol ligase activity"/>
    <property type="evidence" value="ECO:0007669"/>
    <property type="project" value="TreeGrafter"/>
</dbReference>
<dbReference type="Pfam" id="PF13193">
    <property type="entry name" value="AMP-binding_C"/>
    <property type="match status" value="1"/>
</dbReference>
<dbReference type="PANTHER" id="PTHR43352:SF1">
    <property type="entry name" value="ANTHRANILATE--COA LIGASE"/>
    <property type="match status" value="1"/>
</dbReference>
<feature type="domain" description="AMP-binding enzyme C-terminal" evidence="3">
    <location>
        <begin position="420"/>
        <end position="492"/>
    </location>
</feature>
<dbReference type="PROSITE" id="PS00455">
    <property type="entry name" value="AMP_BINDING"/>
    <property type="match status" value="1"/>
</dbReference>
<dbReference type="PANTHER" id="PTHR43352">
    <property type="entry name" value="ACETYL-COA SYNTHETASE"/>
    <property type="match status" value="1"/>
</dbReference>
<dbReference type="SUPFAM" id="SSF56801">
    <property type="entry name" value="Acetyl-CoA synthetase-like"/>
    <property type="match status" value="1"/>
</dbReference>
<name>A0A4R2RTZ1_9RHOB</name>
<gene>
    <name evidence="4" type="ORF">EV663_101650</name>
</gene>
<dbReference type="Gene3D" id="3.30.300.30">
    <property type="match status" value="1"/>
</dbReference>
<dbReference type="RefSeq" id="WP_132950303.1">
    <property type="nucleotide sequence ID" value="NZ_SLXU01000001.1"/>
</dbReference>
<reference evidence="4 5" key="1">
    <citation type="submission" date="2019-03" db="EMBL/GenBank/DDBJ databases">
        <title>Genomic Encyclopedia of Type Strains, Phase IV (KMG-IV): sequencing the most valuable type-strain genomes for metagenomic binning, comparative biology and taxonomic classification.</title>
        <authorList>
            <person name="Goeker M."/>
        </authorList>
    </citation>
    <scope>NUCLEOTIDE SEQUENCE [LARGE SCALE GENOMIC DNA]</scope>
    <source>
        <strain evidence="4 5">DSM 24766</strain>
    </source>
</reference>
<sequence length="509" mass="54543">MQALFDEGAPSPCPAPFNLAAHVLAAAETDPDKVALAIVGPHGADRWSYARLAAAVRGLATGLTEMGLQPGAHVLLRLGNGVEFPIGFLGAIAAGLIPVPTSAQLTGPEITKLAAEVQPGAILAGPNIALPDHCDAPVLDIAGQRTFYEASPADYVMGDPERAAYVVYTSGTSGRPRGVIHAHRAVWARRMMWDGWYGLTKDDRLLHAGAFNWTYTLGTGLLDPWAIGATALIPAPGVRPAQLPLLLKRFDATIFAAAPGVYRPMLRDFPQVVLPRLRHGLSAGEKLPEATRAAWIEATGTEVYEALGMSECSTFISGSPARPAPPGASGYPQPGRRLAVLDPGHRPVERGEPGQLAVSGRDPGLMLGYLRAEAEAKHRFDGEWFLTGDMVQMAEDGAITYLGRTDDMLNAGGVRVSPLEVERALMDHPAIHEVAATEIAIKADTTVIAAFYTGERAEDEALHAFAAERLARYKQPRLYVHMDELPKGANGKLNRRLIRQRYEAGHDRA</sequence>
<evidence type="ECO:0000313" key="4">
    <source>
        <dbReference type="EMBL" id="TCP63381.1"/>
    </source>
</evidence>
<evidence type="ECO:0000259" key="3">
    <source>
        <dbReference type="Pfam" id="PF13193"/>
    </source>
</evidence>
<dbReference type="Proteomes" id="UP000295050">
    <property type="component" value="Unassembled WGS sequence"/>
</dbReference>
<keyword evidence="1 4" id="KW-0436">Ligase</keyword>
<dbReference type="Gene3D" id="3.40.50.12780">
    <property type="entry name" value="N-terminal domain of ligase-like"/>
    <property type="match status" value="1"/>
</dbReference>
<dbReference type="InterPro" id="IPR020845">
    <property type="entry name" value="AMP-binding_CS"/>
</dbReference>
<protein>
    <submittedName>
        <fullName evidence="4">Acyl-CoA synthetase (AMP-forming)/AMP-acid ligase II</fullName>
    </submittedName>
</protein>
<dbReference type="InterPro" id="IPR000873">
    <property type="entry name" value="AMP-dep_synth/lig_dom"/>
</dbReference>
<dbReference type="EMBL" id="SLXU01000001">
    <property type="protein sequence ID" value="TCP63381.1"/>
    <property type="molecule type" value="Genomic_DNA"/>
</dbReference>
<dbReference type="InterPro" id="IPR025110">
    <property type="entry name" value="AMP-bd_C"/>
</dbReference>
<comment type="caution">
    <text evidence="4">The sequence shown here is derived from an EMBL/GenBank/DDBJ whole genome shotgun (WGS) entry which is preliminary data.</text>
</comment>
<organism evidence="4 5">
    <name type="scientific">Rhodovulum bhavnagarense</name>
    <dbReference type="NCBI Taxonomy" id="992286"/>
    <lineage>
        <taxon>Bacteria</taxon>
        <taxon>Pseudomonadati</taxon>
        <taxon>Pseudomonadota</taxon>
        <taxon>Alphaproteobacteria</taxon>
        <taxon>Rhodobacterales</taxon>
        <taxon>Paracoccaceae</taxon>
        <taxon>Rhodovulum</taxon>
    </lineage>
</organism>
<evidence type="ECO:0000256" key="1">
    <source>
        <dbReference type="ARBA" id="ARBA00022598"/>
    </source>
</evidence>
<dbReference type="GO" id="GO:0044550">
    <property type="term" value="P:secondary metabolite biosynthetic process"/>
    <property type="evidence" value="ECO:0007669"/>
    <property type="project" value="TreeGrafter"/>
</dbReference>